<evidence type="ECO:0000256" key="3">
    <source>
        <dbReference type="ARBA" id="ARBA00022741"/>
    </source>
</evidence>
<dbReference type="HAMAP" id="MF_00900">
    <property type="entry name" value="GTPase_HflX"/>
    <property type="match status" value="1"/>
</dbReference>
<dbReference type="Pfam" id="PF01926">
    <property type="entry name" value="MMR_HSR1"/>
    <property type="match status" value="1"/>
</dbReference>
<keyword evidence="4 8" id="KW-0460">Magnesium</keyword>
<dbReference type="PANTHER" id="PTHR10229:SF0">
    <property type="entry name" value="GTP-BINDING PROTEIN 6-RELATED"/>
    <property type="match status" value="1"/>
</dbReference>
<dbReference type="FunFam" id="3.40.50.11060:FF:000001">
    <property type="entry name" value="GTPase HflX"/>
    <property type="match status" value="1"/>
</dbReference>
<feature type="binding site" evidence="7">
    <location>
        <begin position="345"/>
        <end position="347"/>
    </location>
    <ligand>
        <name>GTP</name>
        <dbReference type="ChEBI" id="CHEBI:37565"/>
    </ligand>
</feature>
<evidence type="ECO:0000313" key="10">
    <source>
        <dbReference type="EMBL" id="RKX70568.1"/>
    </source>
</evidence>
<feature type="binding site" evidence="8">
    <location>
        <position position="234"/>
    </location>
    <ligand>
        <name>Mg(2+)</name>
        <dbReference type="ChEBI" id="CHEBI:18420"/>
    </ligand>
</feature>
<evidence type="ECO:0000256" key="4">
    <source>
        <dbReference type="ARBA" id="ARBA00022842"/>
    </source>
</evidence>
<comment type="function">
    <text evidence="6">GTPase that associates with the 50S ribosomal subunit and may have a role during protein synthesis or ribosome biogenesis.</text>
</comment>
<dbReference type="AlphaFoldDB" id="A0A660SIG0"/>
<comment type="cofactor">
    <cofactor evidence="8">
        <name>Mg(2+)</name>
        <dbReference type="ChEBI" id="CHEBI:18420"/>
    </cofactor>
</comment>
<dbReference type="PRINTS" id="PR00326">
    <property type="entry name" value="GTP1OBG"/>
</dbReference>
<comment type="similarity">
    <text evidence="6">Belongs to the TRAFAC class OBG-HflX-like GTPase superfamily. HflX GTPase family.</text>
</comment>
<dbReference type="Pfam" id="PF16360">
    <property type="entry name" value="GTP-bdg_M"/>
    <property type="match status" value="1"/>
</dbReference>
<dbReference type="CDD" id="cd01878">
    <property type="entry name" value="HflX"/>
    <property type="match status" value="1"/>
</dbReference>
<evidence type="ECO:0000256" key="8">
    <source>
        <dbReference type="PIRSR" id="PIRSR006809-2"/>
    </source>
</evidence>
<sequence>MDRRTPEDLREKVILFALIRSPQSRFLAAEALDELKTLTETAGGRVVERLIQIRTRPDPKTLIGSGKMKELARICQEHGIDLVIFNNDLTPSQIGALEEHLPCRVIDRTALILDIFARHARTREAKCQVELAQLQYRLSKLTGRGGELSRLGGGIGTRGPGEKKLEIDRRRIRQRIRYLKRRLKSIERSRLVQRKRRRNLFKVAIVGYTNAGKSTLLNRLARERVKVSNQLFTTLDSITASVYIRDGFKIILSDTVGFIRNLPHQLIASFRATLSVVGEADLLIILTDLSDRDWEEKVDCVRRVLAEIGADQKPFLPVFNKIDLVFEPLEFKRARRIFPNAVFISALKGDGIEGLKLTLKELAQKEVKYGQKEEPQLCWPSLYR</sequence>
<dbReference type="InterPro" id="IPR032305">
    <property type="entry name" value="GTP-bd_M"/>
</dbReference>
<gene>
    <name evidence="6 10" type="primary">hflX</name>
    <name evidence="10" type="ORF">DRP53_04570</name>
</gene>
<dbReference type="InterPro" id="IPR027417">
    <property type="entry name" value="P-loop_NTPase"/>
</dbReference>
<keyword evidence="1 6" id="KW-0963">Cytoplasm</keyword>
<dbReference type="NCBIfam" id="TIGR00231">
    <property type="entry name" value="small_GTP"/>
    <property type="match status" value="1"/>
</dbReference>
<dbReference type="NCBIfam" id="TIGR03156">
    <property type="entry name" value="GTP_HflX"/>
    <property type="match status" value="1"/>
</dbReference>
<dbReference type="Gene3D" id="3.40.50.11060">
    <property type="entry name" value="GTPase HflX, N-terminal domain"/>
    <property type="match status" value="1"/>
</dbReference>
<organism evidence="10 11">
    <name type="scientific">candidate division WOR-3 bacterium</name>
    <dbReference type="NCBI Taxonomy" id="2052148"/>
    <lineage>
        <taxon>Bacteria</taxon>
        <taxon>Bacteria division WOR-3</taxon>
    </lineage>
</organism>
<comment type="caution">
    <text evidence="10">The sequence shown here is derived from an EMBL/GenBank/DDBJ whole genome shotgun (WGS) entry which is preliminary data.</text>
</comment>
<comment type="subcellular location">
    <subcellularLocation>
        <location evidence="6">Cytoplasm</location>
    </subcellularLocation>
    <text evidence="6">May associate with membranes.</text>
</comment>
<dbReference type="EMBL" id="QNBE01000035">
    <property type="protein sequence ID" value="RKX70568.1"/>
    <property type="molecule type" value="Genomic_DNA"/>
</dbReference>
<dbReference type="SUPFAM" id="SSF52540">
    <property type="entry name" value="P-loop containing nucleoside triphosphate hydrolases"/>
    <property type="match status" value="1"/>
</dbReference>
<dbReference type="PIRSF" id="PIRSF006809">
    <property type="entry name" value="GTP-binding_hflX_prd"/>
    <property type="match status" value="1"/>
</dbReference>
<keyword evidence="2 8" id="KW-0479">Metal-binding</keyword>
<dbReference type="Proteomes" id="UP000268469">
    <property type="component" value="Unassembled WGS sequence"/>
</dbReference>
<dbReference type="InterPro" id="IPR016496">
    <property type="entry name" value="GTPase_HflX"/>
</dbReference>
<evidence type="ECO:0000256" key="1">
    <source>
        <dbReference type="ARBA" id="ARBA00022490"/>
    </source>
</evidence>
<dbReference type="Gene3D" id="6.10.250.2860">
    <property type="match status" value="1"/>
</dbReference>
<evidence type="ECO:0000313" key="11">
    <source>
        <dbReference type="Proteomes" id="UP000268469"/>
    </source>
</evidence>
<protein>
    <recommendedName>
        <fullName evidence="6">GTPase HflX</fullName>
    </recommendedName>
    <alternativeName>
        <fullName evidence="6">GTP-binding protein HflX</fullName>
    </alternativeName>
</protein>
<accession>A0A660SIG0</accession>
<evidence type="ECO:0000256" key="7">
    <source>
        <dbReference type="PIRSR" id="PIRSR006809-1"/>
    </source>
</evidence>
<keyword evidence="3 6" id="KW-0547">Nucleotide-binding</keyword>
<evidence type="ECO:0000256" key="6">
    <source>
        <dbReference type="HAMAP-Rule" id="MF_00900"/>
    </source>
</evidence>
<evidence type="ECO:0000256" key="2">
    <source>
        <dbReference type="ARBA" id="ARBA00022723"/>
    </source>
</evidence>
<dbReference type="PANTHER" id="PTHR10229">
    <property type="entry name" value="GTP-BINDING PROTEIN HFLX"/>
    <property type="match status" value="1"/>
</dbReference>
<dbReference type="GO" id="GO:0005525">
    <property type="term" value="F:GTP binding"/>
    <property type="evidence" value="ECO:0007669"/>
    <property type="project" value="UniProtKB-UniRule"/>
</dbReference>
<name>A0A660SIG0_UNCW3</name>
<feature type="domain" description="Hflx-type G" evidence="9">
    <location>
        <begin position="201"/>
        <end position="367"/>
    </location>
</feature>
<dbReference type="Gene3D" id="3.40.50.300">
    <property type="entry name" value="P-loop containing nucleotide triphosphate hydrolases"/>
    <property type="match status" value="1"/>
</dbReference>
<dbReference type="GO" id="GO:0003924">
    <property type="term" value="F:GTPase activity"/>
    <property type="evidence" value="ECO:0007669"/>
    <property type="project" value="UniProtKB-UniRule"/>
</dbReference>
<dbReference type="InterPro" id="IPR042108">
    <property type="entry name" value="GTPase_HflX_N_sf"/>
</dbReference>
<dbReference type="GO" id="GO:0005737">
    <property type="term" value="C:cytoplasm"/>
    <property type="evidence" value="ECO:0007669"/>
    <property type="project" value="UniProtKB-SubCell"/>
</dbReference>
<dbReference type="GO" id="GO:0043022">
    <property type="term" value="F:ribosome binding"/>
    <property type="evidence" value="ECO:0007669"/>
    <property type="project" value="TreeGrafter"/>
</dbReference>
<proteinExistence type="inferred from homology"/>
<dbReference type="Pfam" id="PF13167">
    <property type="entry name" value="GTP-bdg_N"/>
    <property type="match status" value="1"/>
</dbReference>
<feature type="binding site" evidence="7">
    <location>
        <begin position="254"/>
        <end position="257"/>
    </location>
    <ligand>
        <name>GTP</name>
        <dbReference type="ChEBI" id="CHEBI:37565"/>
    </ligand>
</feature>
<dbReference type="InterPro" id="IPR005225">
    <property type="entry name" value="Small_GTP-bd"/>
</dbReference>
<dbReference type="GO" id="GO:0046872">
    <property type="term" value="F:metal ion binding"/>
    <property type="evidence" value="ECO:0007669"/>
    <property type="project" value="UniProtKB-KW"/>
</dbReference>
<dbReference type="InterPro" id="IPR030394">
    <property type="entry name" value="G_HFLX_dom"/>
</dbReference>
<feature type="binding site" evidence="8">
    <location>
        <position position="214"/>
    </location>
    <ligand>
        <name>Mg(2+)</name>
        <dbReference type="ChEBI" id="CHEBI:18420"/>
    </ligand>
</feature>
<feature type="binding site" evidence="7">
    <location>
        <begin position="320"/>
        <end position="323"/>
    </location>
    <ligand>
        <name>GTP</name>
        <dbReference type="ChEBI" id="CHEBI:37565"/>
    </ligand>
</feature>
<evidence type="ECO:0000256" key="5">
    <source>
        <dbReference type="ARBA" id="ARBA00023134"/>
    </source>
</evidence>
<feature type="binding site" evidence="7">
    <location>
        <begin position="207"/>
        <end position="214"/>
    </location>
    <ligand>
        <name>GTP</name>
        <dbReference type="ChEBI" id="CHEBI:37565"/>
    </ligand>
</feature>
<dbReference type="InterPro" id="IPR006073">
    <property type="entry name" value="GTP-bd"/>
</dbReference>
<dbReference type="PROSITE" id="PS51705">
    <property type="entry name" value="G_HFLX"/>
    <property type="match status" value="1"/>
</dbReference>
<feature type="binding site" evidence="7">
    <location>
        <begin position="232"/>
        <end position="236"/>
    </location>
    <ligand>
        <name>GTP</name>
        <dbReference type="ChEBI" id="CHEBI:37565"/>
    </ligand>
</feature>
<dbReference type="InterPro" id="IPR025121">
    <property type="entry name" value="GTPase_HflX_N"/>
</dbReference>
<keyword evidence="5 6" id="KW-0342">GTP-binding</keyword>
<comment type="subunit">
    <text evidence="6">Monomer. Associates with the 50S ribosomal subunit.</text>
</comment>
<evidence type="ECO:0000259" key="9">
    <source>
        <dbReference type="PROSITE" id="PS51705"/>
    </source>
</evidence>
<reference evidence="10 11" key="1">
    <citation type="submission" date="2018-06" db="EMBL/GenBank/DDBJ databases">
        <title>Extensive metabolic versatility and redundancy in microbially diverse, dynamic hydrothermal sediments.</title>
        <authorList>
            <person name="Dombrowski N."/>
            <person name="Teske A."/>
            <person name="Baker B.J."/>
        </authorList>
    </citation>
    <scope>NUCLEOTIDE SEQUENCE [LARGE SCALE GENOMIC DNA]</scope>
    <source>
        <strain evidence="10">B36_G15</strain>
    </source>
</reference>